<organism evidence="2 3">
    <name type="scientific">Calypte anna</name>
    <name type="common">Anna's hummingbird</name>
    <name type="synonym">Archilochus anna</name>
    <dbReference type="NCBI Taxonomy" id="9244"/>
    <lineage>
        <taxon>Eukaryota</taxon>
        <taxon>Metazoa</taxon>
        <taxon>Chordata</taxon>
        <taxon>Craniata</taxon>
        <taxon>Vertebrata</taxon>
        <taxon>Euteleostomi</taxon>
        <taxon>Archelosauria</taxon>
        <taxon>Archosauria</taxon>
        <taxon>Dinosauria</taxon>
        <taxon>Saurischia</taxon>
        <taxon>Theropoda</taxon>
        <taxon>Coelurosauria</taxon>
        <taxon>Aves</taxon>
        <taxon>Neognathae</taxon>
        <taxon>Neoaves</taxon>
        <taxon>Strisores</taxon>
        <taxon>Apodiformes</taxon>
        <taxon>Trochilidae</taxon>
        <taxon>Calypte</taxon>
    </lineage>
</organism>
<evidence type="ECO:0000313" key="2">
    <source>
        <dbReference type="EMBL" id="KFP07594.1"/>
    </source>
</evidence>
<protein>
    <submittedName>
        <fullName evidence="2">Uncharacterized protein</fullName>
    </submittedName>
</protein>
<feature type="region of interest" description="Disordered" evidence="1">
    <location>
        <begin position="1"/>
        <end position="47"/>
    </location>
</feature>
<feature type="non-terminal residue" evidence="2">
    <location>
        <position position="1"/>
    </location>
</feature>
<evidence type="ECO:0000313" key="3">
    <source>
        <dbReference type="Proteomes" id="UP000054308"/>
    </source>
</evidence>
<dbReference type="Proteomes" id="UP000054308">
    <property type="component" value="Unassembled WGS sequence"/>
</dbReference>
<gene>
    <name evidence="2" type="ORF">N300_14395</name>
</gene>
<sequence length="71" mass="7121">APGVDGHSFSTQDAANSSRGGGSHSGVLGEGAEDGSRQGDHHRRGLDHIGGFLALPDTGLIAAVGQWGWAT</sequence>
<dbReference type="AlphaFoldDB" id="A0A091IG74"/>
<evidence type="ECO:0000256" key="1">
    <source>
        <dbReference type="SAM" id="MobiDB-lite"/>
    </source>
</evidence>
<reference evidence="2 3" key="1">
    <citation type="submission" date="2014-04" db="EMBL/GenBank/DDBJ databases">
        <title>Genome evolution of avian class.</title>
        <authorList>
            <person name="Zhang G."/>
            <person name="Li C."/>
        </authorList>
    </citation>
    <scope>NUCLEOTIDE SEQUENCE [LARGE SCALE GENOMIC DNA]</scope>
    <source>
        <strain evidence="2">BGI_N300</strain>
    </source>
</reference>
<feature type="non-terminal residue" evidence="2">
    <location>
        <position position="71"/>
    </location>
</feature>
<dbReference type="EMBL" id="KL218716">
    <property type="protein sequence ID" value="KFP07594.1"/>
    <property type="molecule type" value="Genomic_DNA"/>
</dbReference>
<name>A0A091IG74_CALAN</name>
<keyword evidence="3" id="KW-1185">Reference proteome</keyword>
<accession>A0A091IG74</accession>
<proteinExistence type="predicted"/>